<dbReference type="InterPro" id="IPR016181">
    <property type="entry name" value="Acyl_CoA_acyltransferase"/>
</dbReference>
<organism evidence="7 8">
    <name type="scientific">Flaviramulus aquimarinus</name>
    <dbReference type="NCBI Taxonomy" id="1170456"/>
    <lineage>
        <taxon>Bacteria</taxon>
        <taxon>Pseudomonadati</taxon>
        <taxon>Bacteroidota</taxon>
        <taxon>Flavobacteriia</taxon>
        <taxon>Flavobacteriales</taxon>
        <taxon>Flavobacteriaceae</taxon>
        <taxon>Flaviramulus</taxon>
    </lineage>
</organism>
<keyword evidence="3" id="KW-0133">Cell shape</keyword>
<name>A0ABP9FD55_9FLAO</name>
<dbReference type="PANTHER" id="PTHR36174:SF1">
    <property type="entry name" value="LIPID II:GLYCINE GLYCYLTRANSFERASE"/>
    <property type="match status" value="1"/>
</dbReference>
<dbReference type="Proteomes" id="UP001500433">
    <property type="component" value="Unassembled WGS sequence"/>
</dbReference>
<protein>
    <recommendedName>
        <fullName evidence="9">FemAB family protein</fullName>
    </recommendedName>
</protein>
<comment type="caution">
    <text evidence="7">The sequence shown here is derived from an EMBL/GenBank/DDBJ whole genome shotgun (WGS) entry which is preliminary data.</text>
</comment>
<evidence type="ECO:0008006" key="9">
    <source>
        <dbReference type="Google" id="ProtNLM"/>
    </source>
</evidence>
<dbReference type="InterPro" id="IPR050644">
    <property type="entry name" value="PG_Glycine_Bridge_Synth"/>
</dbReference>
<comment type="similarity">
    <text evidence="1">Belongs to the FemABX family.</text>
</comment>
<evidence type="ECO:0000256" key="4">
    <source>
        <dbReference type="ARBA" id="ARBA00022984"/>
    </source>
</evidence>
<evidence type="ECO:0000256" key="3">
    <source>
        <dbReference type="ARBA" id="ARBA00022960"/>
    </source>
</evidence>
<dbReference type="Gene3D" id="3.40.630.30">
    <property type="match status" value="2"/>
</dbReference>
<keyword evidence="8" id="KW-1185">Reference proteome</keyword>
<dbReference type="PANTHER" id="PTHR36174">
    <property type="entry name" value="LIPID II:GLYCINE GLYCYLTRANSFERASE"/>
    <property type="match status" value="1"/>
</dbReference>
<evidence type="ECO:0000256" key="6">
    <source>
        <dbReference type="ARBA" id="ARBA00023316"/>
    </source>
</evidence>
<evidence type="ECO:0000256" key="2">
    <source>
        <dbReference type="ARBA" id="ARBA00022679"/>
    </source>
</evidence>
<keyword evidence="4" id="KW-0573">Peptidoglycan synthesis</keyword>
<dbReference type="RefSeq" id="WP_345274493.1">
    <property type="nucleotide sequence ID" value="NZ_BAABJH010000006.1"/>
</dbReference>
<dbReference type="PROSITE" id="PS51191">
    <property type="entry name" value="FEMABX"/>
    <property type="match status" value="1"/>
</dbReference>
<evidence type="ECO:0000313" key="7">
    <source>
        <dbReference type="EMBL" id="GAA4898863.1"/>
    </source>
</evidence>
<evidence type="ECO:0000256" key="1">
    <source>
        <dbReference type="ARBA" id="ARBA00009943"/>
    </source>
</evidence>
<dbReference type="Pfam" id="PF02388">
    <property type="entry name" value="FemAB"/>
    <property type="match status" value="1"/>
</dbReference>
<keyword evidence="6" id="KW-0961">Cell wall biogenesis/degradation</keyword>
<reference evidence="8" key="1">
    <citation type="journal article" date="2019" name="Int. J. Syst. Evol. Microbiol.">
        <title>The Global Catalogue of Microorganisms (GCM) 10K type strain sequencing project: providing services to taxonomists for standard genome sequencing and annotation.</title>
        <authorList>
            <consortium name="The Broad Institute Genomics Platform"/>
            <consortium name="The Broad Institute Genome Sequencing Center for Infectious Disease"/>
            <person name="Wu L."/>
            <person name="Ma J."/>
        </authorList>
    </citation>
    <scope>NUCLEOTIDE SEQUENCE [LARGE SCALE GENOMIC DNA]</scope>
    <source>
        <strain evidence="8">JCM 18274</strain>
    </source>
</reference>
<accession>A0ABP9FD55</accession>
<dbReference type="EMBL" id="BAABJH010000006">
    <property type="protein sequence ID" value="GAA4898863.1"/>
    <property type="molecule type" value="Genomic_DNA"/>
</dbReference>
<dbReference type="InterPro" id="IPR003447">
    <property type="entry name" value="FEMABX"/>
</dbReference>
<sequence>MINSKNELVKIEILTEKKEWNEFLQSVDDYGFYHTYDYHQISKSESDKAVLIKYTNNDIFIGLPLLIRKINGSDFYDAISVYGYSGPIGSKTPLNFNTSNYEQTLLDFFNKKKIVSVFVRLNPYLTFQNILFSNLGESSYFGKLSYLGKIVNINISKPLEIQKRDYQRRLKTHVNKANRLLTLKIAETKEDFQKFKTLYYENMKRINAKDLYFFSDDYFESFNSSKDFKTEVLLAIDNETKKVVSSCMFIKTNTMVQYHLSGSDEKFLHLNGTKFLIDQMRIKATKEGYKNFNLGGGLGANENDSLFRFKSSFSDEYHPFFVWKLITNKEIYEALCKKNKVHDKESSFFPLYRLNE</sequence>
<evidence type="ECO:0000256" key="5">
    <source>
        <dbReference type="ARBA" id="ARBA00023315"/>
    </source>
</evidence>
<dbReference type="SUPFAM" id="SSF55729">
    <property type="entry name" value="Acyl-CoA N-acyltransferases (Nat)"/>
    <property type="match status" value="1"/>
</dbReference>
<gene>
    <name evidence="7" type="ORF">GCM10023311_25020</name>
</gene>
<evidence type="ECO:0000313" key="8">
    <source>
        <dbReference type="Proteomes" id="UP001500433"/>
    </source>
</evidence>
<keyword evidence="5" id="KW-0012">Acyltransferase</keyword>
<keyword evidence="2" id="KW-0808">Transferase</keyword>
<proteinExistence type="inferred from homology"/>